<evidence type="ECO:0000313" key="1">
    <source>
        <dbReference type="EMBL" id="KAI5664832.1"/>
    </source>
</evidence>
<gene>
    <name evidence="1" type="ORF">M9H77_24155</name>
</gene>
<proteinExistence type="predicted"/>
<keyword evidence="2" id="KW-1185">Reference proteome</keyword>
<accession>A0ACC0AXX8</accession>
<sequence length="248" mass="27794">MVKPMRSLTIGSVETSSVETTKMDVTTVVFIPKETTPLSTVQAPIEEPLATPKVPKSADDMQFGRIGASDWMMHCGPLNVNPISLSDAPSKPVVRSSDTHFEHSRMISNEGHGRKNTKSRESARLKELIGSSKKPRLLKDDFGPILAKYAKNNRFYDSSCVKKFDLLKSREFVVETTFLEKIFSDNIVISELGEKTFSRKLDIDSKKSVESKAKKPPVRASKIKSAQAVIAPIVEDKFYIERTRFQEL</sequence>
<protein>
    <submittedName>
        <fullName evidence="1">Uncharacterized protein</fullName>
    </submittedName>
</protein>
<evidence type="ECO:0000313" key="2">
    <source>
        <dbReference type="Proteomes" id="UP001060085"/>
    </source>
</evidence>
<organism evidence="1 2">
    <name type="scientific">Catharanthus roseus</name>
    <name type="common">Madagascar periwinkle</name>
    <name type="synonym">Vinca rosea</name>
    <dbReference type="NCBI Taxonomy" id="4058"/>
    <lineage>
        <taxon>Eukaryota</taxon>
        <taxon>Viridiplantae</taxon>
        <taxon>Streptophyta</taxon>
        <taxon>Embryophyta</taxon>
        <taxon>Tracheophyta</taxon>
        <taxon>Spermatophyta</taxon>
        <taxon>Magnoliopsida</taxon>
        <taxon>eudicotyledons</taxon>
        <taxon>Gunneridae</taxon>
        <taxon>Pentapetalae</taxon>
        <taxon>asterids</taxon>
        <taxon>lamiids</taxon>
        <taxon>Gentianales</taxon>
        <taxon>Apocynaceae</taxon>
        <taxon>Rauvolfioideae</taxon>
        <taxon>Vinceae</taxon>
        <taxon>Catharanthinae</taxon>
        <taxon>Catharanthus</taxon>
    </lineage>
</organism>
<reference evidence="2" key="1">
    <citation type="journal article" date="2023" name="Nat. Plants">
        <title>Single-cell RNA sequencing provides a high-resolution roadmap for understanding the multicellular compartmentation of specialized metabolism.</title>
        <authorList>
            <person name="Sun S."/>
            <person name="Shen X."/>
            <person name="Li Y."/>
            <person name="Li Y."/>
            <person name="Wang S."/>
            <person name="Li R."/>
            <person name="Zhang H."/>
            <person name="Shen G."/>
            <person name="Guo B."/>
            <person name="Wei J."/>
            <person name="Xu J."/>
            <person name="St-Pierre B."/>
            <person name="Chen S."/>
            <person name="Sun C."/>
        </authorList>
    </citation>
    <scope>NUCLEOTIDE SEQUENCE [LARGE SCALE GENOMIC DNA]</scope>
</reference>
<name>A0ACC0AXX8_CATRO</name>
<comment type="caution">
    <text evidence="1">The sequence shown here is derived from an EMBL/GenBank/DDBJ whole genome shotgun (WGS) entry which is preliminary data.</text>
</comment>
<dbReference type="EMBL" id="CM044705">
    <property type="protein sequence ID" value="KAI5664832.1"/>
    <property type="molecule type" value="Genomic_DNA"/>
</dbReference>
<dbReference type="Proteomes" id="UP001060085">
    <property type="component" value="Linkage Group LG05"/>
</dbReference>